<name>A0A1X7S3Y8_ZYMT9</name>
<dbReference type="EMBL" id="LT853700">
    <property type="protein sequence ID" value="SMQ54382.1"/>
    <property type="molecule type" value="Genomic_DNA"/>
</dbReference>
<keyword evidence="3" id="KW-1185">Reference proteome</keyword>
<accession>A0A1X7S3Y8</accession>
<dbReference type="PANTHER" id="PTHR31410:SF1">
    <property type="entry name" value="POST-GPI ATTACHMENT TO PROTEINS FACTOR 4"/>
    <property type="match status" value="1"/>
</dbReference>
<evidence type="ECO:0000256" key="1">
    <source>
        <dbReference type="SAM" id="Phobius"/>
    </source>
</evidence>
<dbReference type="AlphaFoldDB" id="A0A1X7S3Y8"/>
<dbReference type="GO" id="GO:0006506">
    <property type="term" value="P:GPI anchor biosynthetic process"/>
    <property type="evidence" value="ECO:0007669"/>
    <property type="project" value="InterPro"/>
</dbReference>
<dbReference type="PANTHER" id="PTHR31410">
    <property type="entry name" value="TRANSMEMBRANE PROTEIN 246"/>
    <property type="match status" value="1"/>
</dbReference>
<dbReference type="Proteomes" id="UP000215127">
    <property type="component" value="Chromosome 9"/>
</dbReference>
<feature type="transmembrane region" description="Helical" evidence="1">
    <location>
        <begin position="240"/>
        <end position="258"/>
    </location>
</feature>
<protein>
    <submittedName>
        <fullName evidence="2">Uncharacterized protein</fullName>
    </submittedName>
</protein>
<keyword evidence="1" id="KW-0472">Membrane</keyword>
<keyword evidence="1" id="KW-1133">Transmembrane helix</keyword>
<gene>
    <name evidence="2" type="ORF">ZT3D7_G9537</name>
</gene>
<dbReference type="GO" id="GO:0000139">
    <property type="term" value="C:Golgi membrane"/>
    <property type="evidence" value="ECO:0007669"/>
    <property type="project" value="InterPro"/>
</dbReference>
<organism evidence="2 3">
    <name type="scientific">Zymoseptoria tritici (strain ST99CH_3D7)</name>
    <dbReference type="NCBI Taxonomy" id="1276538"/>
    <lineage>
        <taxon>Eukaryota</taxon>
        <taxon>Fungi</taxon>
        <taxon>Dikarya</taxon>
        <taxon>Ascomycota</taxon>
        <taxon>Pezizomycotina</taxon>
        <taxon>Dothideomycetes</taxon>
        <taxon>Dothideomycetidae</taxon>
        <taxon>Mycosphaerellales</taxon>
        <taxon>Mycosphaerellaceae</taxon>
        <taxon>Zymoseptoria</taxon>
    </lineage>
</organism>
<dbReference type="GO" id="GO:0016757">
    <property type="term" value="F:glycosyltransferase activity"/>
    <property type="evidence" value="ECO:0007669"/>
    <property type="project" value="InterPro"/>
</dbReference>
<reference evidence="2 3" key="1">
    <citation type="submission" date="2016-06" db="EMBL/GenBank/DDBJ databases">
        <authorList>
            <person name="Kjaerup R.B."/>
            <person name="Dalgaard T.S."/>
            <person name="Juul-Madsen H.R."/>
        </authorList>
    </citation>
    <scope>NUCLEOTIDE SEQUENCE [LARGE SCALE GENOMIC DNA]</scope>
</reference>
<keyword evidence="1" id="KW-0812">Transmembrane</keyword>
<feature type="transmembrane region" description="Helical" evidence="1">
    <location>
        <begin position="270"/>
        <end position="289"/>
    </location>
</feature>
<dbReference type="InterPro" id="IPR029675">
    <property type="entry name" value="PGAP4"/>
</dbReference>
<evidence type="ECO:0000313" key="2">
    <source>
        <dbReference type="EMBL" id="SMQ54382.1"/>
    </source>
</evidence>
<sequence length="410" mass="46581">MILLLCKATLSVIFLLILVLYGSTHFYRDPGSIFFDRTRAFEQRYSLLRKAETQQFIADFQAGRTAEAAKNGSLCISLSSVGRKETSYLETTIASILQGLTTPERSDLYINILNAEPDPSHHPSWNRSWLHDAVDRFDGYSFKDPEEETYITSLAEKEEFAVKGVYDYRTALQRCLDTDARYVAVFEDDVLLANGWLMQALSGLDKIAATTVDQYLFMRLFNQERSIGWAGKNIGENHEYPIIFGITLFVSLSSMAIRRRWQWTRRYLDVGTLLAITGILIPGLVILFYQCGKASLLPPSPGVVEESFGCCSQALIFPKESIPPMMDYLQERKSGQVDLMLDQLAVERGYARYALYPVQAQHIGLESARKTQRDEAQAVWSMAFEDLEPKKLEAEHLRLARLRYGSEARA</sequence>
<dbReference type="CDD" id="cd22189">
    <property type="entry name" value="PGAP4-like_fungal"/>
    <property type="match status" value="1"/>
</dbReference>
<proteinExistence type="predicted"/>
<evidence type="ECO:0000313" key="3">
    <source>
        <dbReference type="Proteomes" id="UP000215127"/>
    </source>
</evidence>